<comment type="similarity">
    <text evidence="1">Belongs to the helicase family. RecQ subfamily.</text>
</comment>
<organism evidence="9 10">
    <name type="scientific">Friedmanniomyces simplex</name>
    <dbReference type="NCBI Taxonomy" id="329884"/>
    <lineage>
        <taxon>Eukaryota</taxon>
        <taxon>Fungi</taxon>
        <taxon>Dikarya</taxon>
        <taxon>Ascomycota</taxon>
        <taxon>Pezizomycotina</taxon>
        <taxon>Dothideomycetes</taxon>
        <taxon>Dothideomycetidae</taxon>
        <taxon>Mycosphaerellales</taxon>
        <taxon>Teratosphaeriaceae</taxon>
        <taxon>Friedmanniomyces</taxon>
    </lineage>
</organism>
<dbReference type="PANTHER" id="PTHR13710:SF154">
    <property type="entry name" value="RECQ HELICASE, PUTATIVE (AFU_ORTHOLOGUE AFUA_6G14720)-RELATED"/>
    <property type="match status" value="1"/>
</dbReference>
<dbReference type="GO" id="GO:0005524">
    <property type="term" value="F:ATP binding"/>
    <property type="evidence" value="ECO:0007669"/>
    <property type="project" value="UniProtKB-KW"/>
</dbReference>
<evidence type="ECO:0000256" key="5">
    <source>
        <dbReference type="ARBA" id="ARBA00034808"/>
    </source>
</evidence>
<dbReference type="Gene3D" id="3.40.50.300">
    <property type="entry name" value="P-loop containing nucleotide triphosphate hydrolases"/>
    <property type="match status" value="2"/>
</dbReference>
<evidence type="ECO:0000313" key="9">
    <source>
        <dbReference type="EMBL" id="TKA62491.1"/>
    </source>
</evidence>
<dbReference type="Proteomes" id="UP000309340">
    <property type="component" value="Unassembled WGS sequence"/>
</dbReference>
<evidence type="ECO:0000313" key="10">
    <source>
        <dbReference type="Proteomes" id="UP000309340"/>
    </source>
</evidence>
<dbReference type="Pfam" id="PF00270">
    <property type="entry name" value="DEAD"/>
    <property type="match status" value="1"/>
</dbReference>
<dbReference type="AlphaFoldDB" id="A0A4U0WI79"/>
<comment type="catalytic activity">
    <reaction evidence="4">
        <text>Couples ATP hydrolysis with the unwinding of duplex DNA by translocating in the 3'-5' direction.</text>
        <dbReference type="EC" id="5.6.2.4"/>
    </reaction>
</comment>
<proteinExistence type="inferred from homology"/>
<dbReference type="InterPro" id="IPR027417">
    <property type="entry name" value="P-loop_NTPase"/>
</dbReference>
<evidence type="ECO:0000256" key="2">
    <source>
        <dbReference type="ARBA" id="ARBA00022741"/>
    </source>
</evidence>
<dbReference type="EMBL" id="NAJQ01001068">
    <property type="protein sequence ID" value="TKA62491.1"/>
    <property type="molecule type" value="Genomic_DNA"/>
</dbReference>
<dbReference type="InterPro" id="IPR001650">
    <property type="entry name" value="Helicase_C-like"/>
</dbReference>
<dbReference type="SMART" id="SM00487">
    <property type="entry name" value="DEXDc"/>
    <property type="match status" value="1"/>
</dbReference>
<dbReference type="OrthoDB" id="2608216at2759"/>
<protein>
    <recommendedName>
        <fullName evidence="5">DNA 3'-5' helicase</fullName>
        <ecNumber evidence="5">5.6.2.4</ecNumber>
    </recommendedName>
</protein>
<dbReference type="PROSITE" id="PS51192">
    <property type="entry name" value="HELICASE_ATP_BIND_1"/>
    <property type="match status" value="1"/>
</dbReference>
<feature type="domain" description="Helicase C-terminal" evidence="8">
    <location>
        <begin position="761"/>
        <end position="911"/>
    </location>
</feature>
<feature type="domain" description="Helicase ATP-binding" evidence="7">
    <location>
        <begin position="579"/>
        <end position="736"/>
    </location>
</feature>
<dbReference type="GO" id="GO:0000724">
    <property type="term" value="P:double-strand break repair via homologous recombination"/>
    <property type="evidence" value="ECO:0007669"/>
    <property type="project" value="TreeGrafter"/>
</dbReference>
<dbReference type="GO" id="GO:0005737">
    <property type="term" value="C:cytoplasm"/>
    <property type="evidence" value="ECO:0007669"/>
    <property type="project" value="TreeGrafter"/>
</dbReference>
<evidence type="ECO:0000259" key="7">
    <source>
        <dbReference type="PROSITE" id="PS51192"/>
    </source>
</evidence>
<dbReference type="SUPFAM" id="SSF52540">
    <property type="entry name" value="P-loop containing nucleoside triphosphate hydrolases"/>
    <property type="match status" value="1"/>
</dbReference>
<evidence type="ECO:0000259" key="8">
    <source>
        <dbReference type="PROSITE" id="PS51194"/>
    </source>
</evidence>
<reference evidence="9 10" key="1">
    <citation type="submission" date="2017-03" db="EMBL/GenBank/DDBJ databases">
        <title>Genomes of endolithic fungi from Antarctica.</title>
        <authorList>
            <person name="Coleine C."/>
            <person name="Masonjones S."/>
            <person name="Stajich J.E."/>
        </authorList>
    </citation>
    <scope>NUCLEOTIDE SEQUENCE [LARGE SCALE GENOMIC DNA]</scope>
    <source>
        <strain evidence="9 10">CCFEE 5184</strain>
    </source>
</reference>
<dbReference type="Pfam" id="PF00271">
    <property type="entry name" value="Helicase_C"/>
    <property type="match status" value="1"/>
</dbReference>
<name>A0A4U0WI79_9PEZI</name>
<evidence type="ECO:0000256" key="3">
    <source>
        <dbReference type="ARBA" id="ARBA00022840"/>
    </source>
</evidence>
<evidence type="ECO:0000256" key="4">
    <source>
        <dbReference type="ARBA" id="ARBA00034617"/>
    </source>
</evidence>
<dbReference type="PROSITE" id="PS51194">
    <property type="entry name" value="HELICASE_CTER"/>
    <property type="match status" value="1"/>
</dbReference>
<feature type="non-terminal residue" evidence="9">
    <location>
        <position position="1"/>
    </location>
</feature>
<dbReference type="STRING" id="329884.A0A4U0WI79"/>
<dbReference type="GO" id="GO:0043138">
    <property type="term" value="F:3'-5' DNA helicase activity"/>
    <property type="evidence" value="ECO:0007669"/>
    <property type="project" value="UniProtKB-EC"/>
</dbReference>
<keyword evidence="10" id="KW-1185">Reference proteome</keyword>
<dbReference type="GO" id="GO:0009378">
    <property type="term" value="F:four-way junction helicase activity"/>
    <property type="evidence" value="ECO:0007669"/>
    <property type="project" value="TreeGrafter"/>
</dbReference>
<sequence>SQECFFSAENEESIKPEDSMQPTQKQLETWSDVHMLARLDVPGEDEANGGLLKNRLLDFWMLLVAHQTGSRRYQSPLLSFCAMLSIKPSTKSWLEPGKFNSNLSAIIWVVQLLLFYDSARKEKLGEGETLAHVKRYCERFLQQTVETPMGEILRWRLLLFRISKDSVGDHEAFWDETEQVLTYEDVELHMDQIPTLLESEYRDCRRLLYNDLMFGVTDGHRMRAWASKDSANVDTVGWNFIQHRDNGHLLESADRVLLSTIERSDLLCRLYLTDHRPSSSGLAWRDSALAAYEVTVQEFLKRLSVLVHISGDQPVRESEFSSMTTQRRRSITLCHGRVMIHVKNHKGQQQTGRHKENIRFLPDPVGELLLDYLVYVMPLRQLFLRQQSPKALLSAVLWEKDGKVWTDGQLSRCLEGSCIRAGVPRLHIANWRQMTVAIVKTKFASQIGLFEADDDDEDAEELEDDVRAMTRQRNHKTQTVNRAYANQTGAAFGNVWDGLIRMALRASTLWQDFWGVETVLKGTKHGRAEQESRLTKRVALGVYQPQKPWSSEALLGGLQKLYGDANIAWRSDEQREALVRIMSWTEQVVAVLPTGAGKSLLFMLPCTLPDARITVLVVPLVALYGDMLRRIREMRIEHLEWQPGENREAALVLVSAEAVSTKDFMKYARRLIVQQKLDRIVVDECHLTVIAAEYRPSIVDLTLIRSLRTQFVYLTATLPPSMRAEFEERNYLFHPTVIRASSNRPNIFYMVRKVHARNGNLLEQGAVEAQDAWRESGLFDHGRDEIILYVRTCNDAESLAEMLGCDSYTAESGTPATKKAIPDRWVQTPDVPYIVATTALAEGFDYPYVRLVLNIDEPESLVIFAQESGRAGLDGQLAYSMVLLPATWKPQIASDAATDVHGEKCYKDDPSLRKGHEKRAVHRTWILLSIGDGVSLRMCHATSVGLRTKIPSAQLTLSNTALYTQGSTSFSRSVSGLPLNWGNTVLTWPV</sequence>
<feature type="coiled-coil region" evidence="6">
    <location>
        <begin position="452"/>
        <end position="479"/>
    </location>
</feature>
<keyword evidence="6" id="KW-0175">Coiled coil</keyword>
<dbReference type="InterPro" id="IPR011545">
    <property type="entry name" value="DEAD/DEAH_box_helicase_dom"/>
</dbReference>
<gene>
    <name evidence="9" type="ORF">B0A55_12447</name>
</gene>
<dbReference type="PANTHER" id="PTHR13710">
    <property type="entry name" value="DNA HELICASE RECQ FAMILY MEMBER"/>
    <property type="match status" value="1"/>
</dbReference>
<dbReference type="InterPro" id="IPR014001">
    <property type="entry name" value="Helicase_ATP-bd"/>
</dbReference>
<comment type="caution">
    <text evidence="9">The sequence shown here is derived from an EMBL/GenBank/DDBJ whole genome shotgun (WGS) entry which is preliminary data.</text>
</comment>
<keyword evidence="3" id="KW-0067">ATP-binding</keyword>
<dbReference type="GO" id="GO:0003676">
    <property type="term" value="F:nucleic acid binding"/>
    <property type="evidence" value="ECO:0007669"/>
    <property type="project" value="InterPro"/>
</dbReference>
<accession>A0A4U0WI79</accession>
<evidence type="ECO:0000256" key="6">
    <source>
        <dbReference type="SAM" id="Coils"/>
    </source>
</evidence>
<dbReference type="EC" id="5.6.2.4" evidence="5"/>
<evidence type="ECO:0000256" key="1">
    <source>
        <dbReference type="ARBA" id="ARBA00005446"/>
    </source>
</evidence>
<dbReference type="GO" id="GO:0005694">
    <property type="term" value="C:chromosome"/>
    <property type="evidence" value="ECO:0007669"/>
    <property type="project" value="TreeGrafter"/>
</dbReference>
<keyword evidence="2" id="KW-0547">Nucleotide-binding</keyword>